<evidence type="ECO:0000313" key="1">
    <source>
        <dbReference type="EMBL" id="CAF0771884.1"/>
    </source>
</evidence>
<dbReference type="Proteomes" id="UP000663870">
    <property type="component" value="Unassembled WGS sequence"/>
</dbReference>
<evidence type="ECO:0000313" key="2">
    <source>
        <dbReference type="EMBL" id="CAF1150173.1"/>
    </source>
</evidence>
<evidence type="ECO:0000313" key="4">
    <source>
        <dbReference type="Proteomes" id="UP000663870"/>
    </source>
</evidence>
<reference evidence="1" key="1">
    <citation type="submission" date="2021-02" db="EMBL/GenBank/DDBJ databases">
        <authorList>
            <person name="Nowell W R."/>
        </authorList>
    </citation>
    <scope>NUCLEOTIDE SEQUENCE</scope>
</reference>
<name>A0A813QST4_9BILA</name>
<evidence type="ECO:0000313" key="3">
    <source>
        <dbReference type="Proteomes" id="UP000663854"/>
    </source>
</evidence>
<sequence length="298" mass="33757">MSPTCMIRPKQSIYQQKSRSKSFKHKPKHKIEGFMTTSETKRDNDEYIYIELDTKCSCLQLNPDVSIQFSRRYLQCQSSMPISILRSFIQQILPHSSMTQVSFYDSNNHLLKDSDLVSSLKTTTSLHIPIRFTLFNKITSFGHCLCSSSSSSSIENKKNESFSFNSNIIKYETIDKILSTCSMISTRSTISPCLSSSSNDLSNSISSIVNLLTPPSSNSSFLIENIVDTNNINNQTIIDEITSKFGEICPPLRKKGRNRLSKKLILSSYSSNLPLDLSLKKRPASFDFFSSQTKWIKT</sequence>
<proteinExistence type="predicted"/>
<protein>
    <submittedName>
        <fullName evidence="1">Uncharacterized protein</fullName>
    </submittedName>
</protein>
<keyword evidence="4" id="KW-1185">Reference proteome</keyword>
<accession>A0A813QST4</accession>
<comment type="caution">
    <text evidence="1">The sequence shown here is derived from an EMBL/GenBank/DDBJ whole genome shotgun (WGS) entry which is preliminary data.</text>
</comment>
<dbReference type="AlphaFoldDB" id="A0A813QST4"/>
<dbReference type="EMBL" id="CAJNOL010000643">
    <property type="protein sequence ID" value="CAF1150173.1"/>
    <property type="molecule type" value="Genomic_DNA"/>
</dbReference>
<dbReference type="EMBL" id="CAJNOH010000023">
    <property type="protein sequence ID" value="CAF0771884.1"/>
    <property type="molecule type" value="Genomic_DNA"/>
</dbReference>
<organism evidence="1 3">
    <name type="scientific">Rotaria sordida</name>
    <dbReference type="NCBI Taxonomy" id="392033"/>
    <lineage>
        <taxon>Eukaryota</taxon>
        <taxon>Metazoa</taxon>
        <taxon>Spiralia</taxon>
        <taxon>Gnathifera</taxon>
        <taxon>Rotifera</taxon>
        <taxon>Eurotatoria</taxon>
        <taxon>Bdelloidea</taxon>
        <taxon>Philodinida</taxon>
        <taxon>Philodinidae</taxon>
        <taxon>Rotaria</taxon>
    </lineage>
</organism>
<dbReference type="Proteomes" id="UP000663854">
    <property type="component" value="Unassembled WGS sequence"/>
</dbReference>
<gene>
    <name evidence="2" type="ORF">JXQ802_LOCUS21686</name>
    <name evidence="1" type="ORF">PYM288_LOCUS3152</name>
</gene>